<keyword evidence="5 14" id="KW-0732">Signal</keyword>
<dbReference type="FunFam" id="1.10.510.10:FF:000252">
    <property type="entry name" value="Receptor-like protein kinase FERONIA"/>
    <property type="match status" value="1"/>
</dbReference>
<dbReference type="SMART" id="SM00220">
    <property type="entry name" value="S_TKc"/>
    <property type="match status" value="1"/>
</dbReference>
<dbReference type="InterPro" id="IPR017441">
    <property type="entry name" value="Protein_kinase_ATP_BS"/>
</dbReference>
<dbReference type="PANTHER" id="PTHR45631">
    <property type="entry name" value="OS07G0107800 PROTEIN-RELATED"/>
    <property type="match status" value="1"/>
</dbReference>
<evidence type="ECO:0000256" key="6">
    <source>
        <dbReference type="ARBA" id="ARBA00022741"/>
    </source>
</evidence>
<dbReference type="InterPro" id="IPR026960">
    <property type="entry name" value="RVT-Znf"/>
</dbReference>
<comment type="subcellular location">
    <subcellularLocation>
        <location evidence="1">Membrane</location>
        <topology evidence="1">Single-pass type I membrane protein</topology>
    </subcellularLocation>
</comment>
<dbReference type="EMBL" id="JANQDX010000013">
    <property type="protein sequence ID" value="KAL0914051.1"/>
    <property type="molecule type" value="Genomic_DNA"/>
</dbReference>
<dbReference type="GO" id="GO:0005524">
    <property type="term" value="F:ATP binding"/>
    <property type="evidence" value="ECO:0007669"/>
    <property type="project" value="UniProtKB-UniRule"/>
</dbReference>
<feature type="binding site" evidence="12">
    <location>
        <position position="534"/>
    </location>
    <ligand>
        <name>ATP</name>
        <dbReference type="ChEBI" id="CHEBI:30616"/>
    </ligand>
</feature>
<dbReference type="InterPro" id="IPR000719">
    <property type="entry name" value="Prot_kinase_dom"/>
</dbReference>
<dbReference type="Pfam" id="PF07714">
    <property type="entry name" value="PK_Tyr_Ser-Thr"/>
    <property type="match status" value="1"/>
</dbReference>
<keyword evidence="10 13" id="KW-0472">Membrane</keyword>
<dbReference type="AlphaFoldDB" id="A0ABD0UUX0"/>
<evidence type="ECO:0000256" key="8">
    <source>
        <dbReference type="ARBA" id="ARBA00022840"/>
    </source>
</evidence>
<dbReference type="Proteomes" id="UP001552299">
    <property type="component" value="Unassembled WGS sequence"/>
</dbReference>
<feature type="transmembrane region" description="Helical" evidence="13">
    <location>
        <begin position="412"/>
        <end position="435"/>
    </location>
</feature>
<keyword evidence="7" id="KW-0418">Kinase</keyword>
<evidence type="ECO:0000259" key="15">
    <source>
        <dbReference type="PROSITE" id="PS50011"/>
    </source>
</evidence>
<name>A0ABD0UUX0_DENTH</name>
<sequence length="1247" mass="139131">MAAELLLAISLSLLFLPFSSSSFSSIFLSCGTSSYVNVANDNPPRTFTPDGNFLISSSKSKTESFSSSSVTPLYSTARLFTSLSSYSFDVDVNAFYILRLHFFPFNFTSKAQFDVSALNRYLLLSSFSPSTPSKPDVKEFFLWVEKSPLVLTFSPSPNNLAFINALELIASPPNLINGSKPTYITASGNSQEENFSPQAMETVYRVNVGGQLITPANDTLWRTWVTDENQFLVNRNLSVEKNTTGQIEYPTEKGLTDVIAPEMVYSTAREMNFDPVSGMANSAFNLTWSFNVPPGFQYFVRMHFCDFWITTHPSFYFEVYLGDFMAHKDLNPGNMTSWRTMIPFYFDFVVDAPGSGPLNVSVGPAANSVPPDAFLNGLEIIKLSNSHLSLAGEFGLDDSGTGSHGGNDLLSILLPSILGGVVLLIFLLFVLQLCLRRRRSKPKNLVEEQKDTTNASWLRYNAGAGAANLVFSTSTTDRTPKSSASPRLNLGLQISYSEVIIATNNFDEKLVIGSGGFGKVYKGVLGDGTKVAVKRGVPGSRQGYPEFQTEIVVLSRIRHRYLVSLIGYCEEHSEMILVYEYMEKGTLKSYLYGSNLPCLSWKQRLEICICAAKGLHYLHTGYSQSIIHRDVKSNNILLGENFEAKVSDFGLSRLGPSCGETHVSTDLKGTFGYFDPEYVKIMKLTEKSDVYSFGVVLFEVLCARPAIVDHVNLAEFALHWIKKGQLEKIVDQRLAGKINENSLRKFTETAAKCSADYGTDRPSIGDVLWNLEYALQLQVSGLLREPFEDSGIVDESEIVLATSVGRIPSATNEGDEEAEAAWTSDSGMTTSLVFSQLVKGEGSAEKSLRDIFLKGEVYYIGKSLHLISWGNTCKPVSKGGLGIASLQALKFAINCDIISRFYNLPSLLSTWLRARYFSPWRPCSNTDSALWKNICSTAFIAKHNFNFNIYADSPASIVWDHWCSGTQLTTMLRDVFLHFNNYLRDTISNWISNSKWNAPLCLGDTLVTFLSSVPISTLQKPHITWKDQPHSKFKDFYNGFFDREMDVEWYQYLWHKKKCLRCSVFTWLAFNGGLKTVDALARRSIAVADPVCPLCRSDQETLNHIFFDCNYSFSVITRFLPSFHSFYLRPSLFQAFQHVGSLQEAKVVKRGLLLILNAIIYHLWRERNNRRFNSSSLCVVSIAKFSLCFPDLFTALVLWSLASSLVLGAMMLDCIISPDDGSLQLGYSLTAVLATGEFCGFVDVILF</sequence>
<evidence type="ECO:0000256" key="11">
    <source>
        <dbReference type="ARBA" id="ARBA00023180"/>
    </source>
</evidence>
<accession>A0ABD0UUX0</accession>
<dbReference type="InterPro" id="IPR001245">
    <property type="entry name" value="Ser-Thr/Tyr_kinase_cat_dom"/>
</dbReference>
<keyword evidence="9 13" id="KW-1133">Transmembrane helix</keyword>
<dbReference type="PROSITE" id="PS00107">
    <property type="entry name" value="PROTEIN_KINASE_ATP"/>
    <property type="match status" value="1"/>
</dbReference>
<dbReference type="FunFam" id="2.60.120.430:FF:000013">
    <property type="entry name" value="Putative receptor-like protein kinase"/>
    <property type="match status" value="1"/>
</dbReference>
<comment type="caution">
    <text evidence="16">The sequence shown here is derived from an EMBL/GenBank/DDBJ whole genome shotgun (WGS) entry which is preliminary data.</text>
</comment>
<evidence type="ECO:0000256" key="13">
    <source>
        <dbReference type="SAM" id="Phobius"/>
    </source>
</evidence>
<evidence type="ECO:0000256" key="10">
    <source>
        <dbReference type="ARBA" id="ARBA00023136"/>
    </source>
</evidence>
<dbReference type="GO" id="GO:0016020">
    <property type="term" value="C:membrane"/>
    <property type="evidence" value="ECO:0007669"/>
    <property type="project" value="UniProtKB-SubCell"/>
</dbReference>
<evidence type="ECO:0000256" key="12">
    <source>
        <dbReference type="PROSITE-ProRule" id="PRU10141"/>
    </source>
</evidence>
<reference evidence="16 17" key="1">
    <citation type="journal article" date="2024" name="Plant Biotechnol. J.">
        <title>Dendrobium thyrsiflorum genome and its molecular insights into genes involved in important horticultural traits.</title>
        <authorList>
            <person name="Chen B."/>
            <person name="Wang J.Y."/>
            <person name="Zheng P.J."/>
            <person name="Li K.L."/>
            <person name="Liang Y.M."/>
            <person name="Chen X.F."/>
            <person name="Zhang C."/>
            <person name="Zhao X."/>
            <person name="He X."/>
            <person name="Zhang G.Q."/>
            <person name="Liu Z.J."/>
            <person name="Xu Q."/>
        </authorList>
    </citation>
    <scope>NUCLEOTIDE SEQUENCE [LARGE SCALE GENOMIC DNA]</scope>
    <source>
        <strain evidence="16">GZMU011</strain>
    </source>
</reference>
<evidence type="ECO:0000313" key="16">
    <source>
        <dbReference type="EMBL" id="KAL0914051.1"/>
    </source>
</evidence>
<dbReference type="PANTHER" id="PTHR45631:SF162">
    <property type="entry name" value="PROTEIN KINASE DOMAIN-CONTAINING PROTEIN"/>
    <property type="match status" value="1"/>
</dbReference>
<dbReference type="PROSITE" id="PS00108">
    <property type="entry name" value="PROTEIN_KINASE_ST"/>
    <property type="match status" value="1"/>
</dbReference>
<gene>
    <name evidence="16" type="ORF">M5K25_017550</name>
</gene>
<dbReference type="Gene3D" id="2.60.120.430">
    <property type="entry name" value="Galactose-binding lectin"/>
    <property type="match status" value="2"/>
</dbReference>
<dbReference type="InterPro" id="IPR011009">
    <property type="entry name" value="Kinase-like_dom_sf"/>
</dbReference>
<evidence type="ECO:0000256" key="2">
    <source>
        <dbReference type="ARBA" id="ARBA00022527"/>
    </source>
</evidence>
<dbReference type="Gene3D" id="1.10.510.10">
    <property type="entry name" value="Transferase(Phosphotransferase) domain 1"/>
    <property type="match status" value="1"/>
</dbReference>
<proteinExistence type="predicted"/>
<dbReference type="FunFam" id="3.30.200.20:FF:000039">
    <property type="entry name" value="receptor-like protein kinase FERONIA"/>
    <property type="match status" value="1"/>
</dbReference>
<evidence type="ECO:0000256" key="4">
    <source>
        <dbReference type="ARBA" id="ARBA00022692"/>
    </source>
</evidence>
<evidence type="ECO:0000256" key="7">
    <source>
        <dbReference type="ARBA" id="ARBA00022777"/>
    </source>
</evidence>
<feature type="chain" id="PRO_5044812127" description="Protein kinase domain-containing protein" evidence="14">
    <location>
        <begin position="22"/>
        <end position="1247"/>
    </location>
</feature>
<feature type="signal peptide" evidence="14">
    <location>
        <begin position="1"/>
        <end position="21"/>
    </location>
</feature>
<keyword evidence="2" id="KW-0723">Serine/threonine-protein kinase</keyword>
<evidence type="ECO:0000256" key="14">
    <source>
        <dbReference type="SAM" id="SignalP"/>
    </source>
</evidence>
<evidence type="ECO:0000313" key="17">
    <source>
        <dbReference type="Proteomes" id="UP001552299"/>
    </source>
</evidence>
<keyword evidence="6 12" id="KW-0547">Nucleotide-binding</keyword>
<feature type="domain" description="Protein kinase" evidence="15">
    <location>
        <begin position="506"/>
        <end position="774"/>
    </location>
</feature>
<organism evidence="16 17">
    <name type="scientific">Dendrobium thyrsiflorum</name>
    <name type="common">Pinecone-like raceme dendrobium</name>
    <name type="synonym">Orchid</name>
    <dbReference type="NCBI Taxonomy" id="117978"/>
    <lineage>
        <taxon>Eukaryota</taxon>
        <taxon>Viridiplantae</taxon>
        <taxon>Streptophyta</taxon>
        <taxon>Embryophyta</taxon>
        <taxon>Tracheophyta</taxon>
        <taxon>Spermatophyta</taxon>
        <taxon>Magnoliopsida</taxon>
        <taxon>Liliopsida</taxon>
        <taxon>Asparagales</taxon>
        <taxon>Orchidaceae</taxon>
        <taxon>Epidendroideae</taxon>
        <taxon>Malaxideae</taxon>
        <taxon>Dendrobiinae</taxon>
        <taxon>Dendrobium</taxon>
    </lineage>
</organism>
<dbReference type="PROSITE" id="PS50011">
    <property type="entry name" value="PROTEIN_KINASE_DOM"/>
    <property type="match status" value="1"/>
</dbReference>
<keyword evidence="3" id="KW-0808">Transferase</keyword>
<dbReference type="Pfam" id="PF13966">
    <property type="entry name" value="zf-RVT"/>
    <property type="match status" value="1"/>
</dbReference>
<dbReference type="InterPro" id="IPR024788">
    <property type="entry name" value="Malectin-like_Carb-bd_dom"/>
</dbReference>
<dbReference type="SUPFAM" id="SSF56112">
    <property type="entry name" value="Protein kinase-like (PK-like)"/>
    <property type="match status" value="1"/>
</dbReference>
<dbReference type="Pfam" id="PF12819">
    <property type="entry name" value="Malectin_like"/>
    <property type="match status" value="1"/>
</dbReference>
<protein>
    <recommendedName>
        <fullName evidence="15">Protein kinase domain-containing protein</fullName>
    </recommendedName>
</protein>
<evidence type="ECO:0000256" key="5">
    <source>
        <dbReference type="ARBA" id="ARBA00022729"/>
    </source>
</evidence>
<dbReference type="GO" id="GO:0004674">
    <property type="term" value="F:protein serine/threonine kinase activity"/>
    <property type="evidence" value="ECO:0007669"/>
    <property type="project" value="UniProtKB-KW"/>
</dbReference>
<keyword evidence="4 13" id="KW-0812">Transmembrane</keyword>
<keyword evidence="17" id="KW-1185">Reference proteome</keyword>
<keyword evidence="8 12" id="KW-0067">ATP-binding</keyword>
<dbReference type="InterPro" id="IPR008271">
    <property type="entry name" value="Ser/Thr_kinase_AS"/>
</dbReference>
<evidence type="ECO:0000256" key="3">
    <source>
        <dbReference type="ARBA" id="ARBA00022679"/>
    </source>
</evidence>
<dbReference type="Gene3D" id="3.30.200.20">
    <property type="entry name" value="Phosphorylase Kinase, domain 1"/>
    <property type="match status" value="1"/>
</dbReference>
<evidence type="ECO:0000256" key="9">
    <source>
        <dbReference type="ARBA" id="ARBA00022989"/>
    </source>
</evidence>
<keyword evidence="11" id="KW-0325">Glycoprotein</keyword>
<evidence type="ECO:0000256" key="1">
    <source>
        <dbReference type="ARBA" id="ARBA00004479"/>
    </source>
</evidence>
<dbReference type="CDD" id="cd14066">
    <property type="entry name" value="STKc_IRAK"/>
    <property type="match status" value="1"/>
</dbReference>